<dbReference type="Proteomes" id="UP001458880">
    <property type="component" value="Unassembled WGS sequence"/>
</dbReference>
<feature type="transmembrane region" description="Helical" evidence="10">
    <location>
        <begin position="358"/>
        <end position="385"/>
    </location>
</feature>
<feature type="transmembrane region" description="Helical" evidence="10">
    <location>
        <begin position="1092"/>
        <end position="1110"/>
    </location>
</feature>
<evidence type="ECO:0000256" key="3">
    <source>
        <dbReference type="ARBA" id="ARBA00022448"/>
    </source>
</evidence>
<evidence type="ECO:0000313" key="13">
    <source>
        <dbReference type="Proteomes" id="UP001458880"/>
    </source>
</evidence>
<evidence type="ECO:0000256" key="9">
    <source>
        <dbReference type="ARBA" id="ARBA00023136"/>
    </source>
</evidence>
<dbReference type="Pfam" id="PF23321">
    <property type="entry name" value="R1_ABCA1"/>
    <property type="match status" value="1"/>
</dbReference>
<keyword evidence="9 10" id="KW-0472">Membrane</keyword>
<keyword evidence="6" id="KW-0547">Nucleotide-binding</keyword>
<accession>A0AAW1LZC5</accession>
<dbReference type="InterPro" id="IPR003439">
    <property type="entry name" value="ABC_transporter-like_ATP-bd"/>
</dbReference>
<feature type="transmembrane region" description="Helical" evidence="10">
    <location>
        <begin position="289"/>
        <end position="309"/>
    </location>
</feature>
<evidence type="ECO:0000256" key="10">
    <source>
        <dbReference type="SAM" id="Phobius"/>
    </source>
</evidence>
<comment type="caution">
    <text evidence="12">The sequence shown here is derived from an EMBL/GenBank/DDBJ whole genome shotgun (WGS) entry which is preliminary data.</text>
</comment>
<organism evidence="12 13">
    <name type="scientific">Popillia japonica</name>
    <name type="common">Japanese beetle</name>
    <dbReference type="NCBI Taxonomy" id="7064"/>
    <lineage>
        <taxon>Eukaryota</taxon>
        <taxon>Metazoa</taxon>
        <taxon>Ecdysozoa</taxon>
        <taxon>Arthropoda</taxon>
        <taxon>Hexapoda</taxon>
        <taxon>Insecta</taxon>
        <taxon>Pterygota</taxon>
        <taxon>Neoptera</taxon>
        <taxon>Endopterygota</taxon>
        <taxon>Coleoptera</taxon>
        <taxon>Polyphaga</taxon>
        <taxon>Scarabaeiformia</taxon>
        <taxon>Scarabaeidae</taxon>
        <taxon>Rutelinae</taxon>
        <taxon>Popillia</taxon>
    </lineage>
</organism>
<feature type="transmembrane region" description="Helical" evidence="10">
    <location>
        <begin position="173"/>
        <end position="196"/>
    </location>
</feature>
<dbReference type="SUPFAM" id="SSF52540">
    <property type="entry name" value="P-loop containing nucleoside triphosphate hydrolases"/>
    <property type="match status" value="2"/>
</dbReference>
<dbReference type="EMBL" id="JASPKY010000075">
    <property type="protein sequence ID" value="KAK9739402.1"/>
    <property type="molecule type" value="Genomic_DNA"/>
</dbReference>
<feature type="transmembrane region" description="Helical" evidence="10">
    <location>
        <begin position="959"/>
        <end position="978"/>
    </location>
</feature>
<dbReference type="InterPro" id="IPR003593">
    <property type="entry name" value="AAA+_ATPase"/>
</dbReference>
<feature type="transmembrane region" description="Helical" evidence="10">
    <location>
        <begin position="1031"/>
        <end position="1055"/>
    </location>
</feature>
<evidence type="ECO:0000256" key="4">
    <source>
        <dbReference type="ARBA" id="ARBA00022692"/>
    </source>
</evidence>
<keyword evidence="8 10" id="KW-1133">Transmembrane helix</keyword>
<dbReference type="GO" id="GO:0140359">
    <property type="term" value="F:ABC-type transporter activity"/>
    <property type="evidence" value="ECO:0007669"/>
    <property type="project" value="InterPro"/>
</dbReference>
<evidence type="ECO:0000256" key="8">
    <source>
        <dbReference type="ARBA" id="ARBA00022989"/>
    </source>
</evidence>
<evidence type="ECO:0000256" key="7">
    <source>
        <dbReference type="ARBA" id="ARBA00022840"/>
    </source>
</evidence>
<dbReference type="GO" id="GO:0016887">
    <property type="term" value="F:ATP hydrolysis activity"/>
    <property type="evidence" value="ECO:0007669"/>
    <property type="project" value="InterPro"/>
</dbReference>
<dbReference type="InterPro" id="IPR056264">
    <property type="entry name" value="R2_ABCA1-4-like"/>
</dbReference>
<dbReference type="InterPro" id="IPR027417">
    <property type="entry name" value="P-loop_NTPase"/>
</dbReference>
<dbReference type="FunFam" id="3.40.50.300:FF:000335">
    <property type="entry name" value="ATP binding cassette subfamily A member 5"/>
    <property type="match status" value="1"/>
</dbReference>
<sequence>MEERSLFWSPCQNEFLIMLMEGISIDLQMYQQCYNKSSDLDKSLVHPKYLNNGSIVALQFRDNLAGKKKFPKKLKVIMRFPSVWQTDRMFRPIGTDNKKSVYNIVEPMYWLFLRMQHYLFKELVKFYLFRQKSNSNSIKIKTKRDDDKEFFLVLPEVRLCEFPRPAGVSSDHFILAGNTFCVLLVAAFMNLFFGILRNVGVEKETQIKEIMKIMGVSNWLHWTAWYCSTLLFVSIEVVIIVVFLSVPIFRKDSVFVLVPANILFSYFMLYAPSFITFAFAVTVFFQKSYVALIVGTILFVLTMVPFFFTTTFGEKFAACFLTNSAAMYGLDVMMKYEIFEKNLTWSNIFEPVTPDDHLSVGLVMIMFIIDAIIYMLIALYVEAVLPGSYGLRRKWYFPFTSKFWVPTSSSGMQHYKNFIHEENFYEPEPGGLNIGIQVLHLKKKYHKDHLVLRNISFNMFENELTILVGQNGTGKTTLMSISTGILPSTYGTAVIGGYDIKTDMDKIRESLGFCPQNNVLFNLLTVREHLYFFCKIRGLTGDSLRAEVEMYLNMLDLNDKATTKVKALSGGIKRKLSIGIAMCGNCRVCILDEPTSGLDPTSRRQVWEAIRAHKLGRTILLSTHFMKEADMLGDRIAILGNGMLQCYGSSLFLKKTYGSGYRLTLVKNKYCNIAEITRLLRNYIPAVLMENDVENELTYILPESETKVFEWLLADLEDGKESMGIQSYGLSLASLEEVFMRVGVEYDSISEDHQNVTANAFPNFHEEYMTGFALYINQILAMIMKKGLLSVRRWRPMILHVLLPIISALCCLYTTERKIIQEPKLSFTMDVYNSPIIVITSTNIENEYYKEYKKILDVRKVQYRDWGNTDMNSRMLLQTTENREFARRHLIIGASFFDNDTIVAWYNGEALHSRSQSLQYVHSAIVKTIFDSKFSIELSNYPRPKLESEDAREITSEKLTIIAVGIMFVLPYYGFSCAREKTSQTKDIQLISGTAISAFWLVTFLWDFVSFMIVLFCVLIVMVFVYPDFNYGALIVLYILFIFAALPFVYLITALFRRPSSVYSTVMILCILGLLSYFAADTVIEKYEAINYYPFCIIFHGIYKIIELYLSKKYCRPPASQLGCMDVNFYSLKTGIEYRIYDFITYSIYPLIKKRPKVEGTEDIDVLEEKMKVRSSIIEPSTHDVVLKDATKSFKKCLAVNKLCLGVKKYDCFGLLGVNGAGKTTTFKMLVGDLKISFGDAWICRWNLKSDIEESHKCIGYCPQFDSLLGSLTSKETLTIYCLIRGIPIGRCNAVVMALAKALKIDACLNKKIYSLSGGNKRKIHTAIALIGEPAVVLLDEPSSGMDPSAKLYLWNTLSKVRDKGSCILLTTHNMDECEAICTRAAIMVNGAFQCLGSPEYLKDKFGGGLVLIVKVRKGMNERHSQANVDEVKLFIYKHFRYAELRDTQENLVNYLIQSDQISWASIFSIMERAKKIVAIEDYSLTHFDLEQIFLLFTNMQR</sequence>
<evidence type="ECO:0000313" key="12">
    <source>
        <dbReference type="EMBL" id="KAK9739402.1"/>
    </source>
</evidence>
<dbReference type="InterPro" id="IPR026082">
    <property type="entry name" value="ABCA"/>
</dbReference>
<feature type="transmembrane region" description="Helical" evidence="10">
    <location>
        <begin position="223"/>
        <end position="249"/>
    </location>
</feature>
<gene>
    <name evidence="12" type="ORF">QE152_g9018</name>
</gene>
<dbReference type="GO" id="GO:0005319">
    <property type="term" value="F:lipid transporter activity"/>
    <property type="evidence" value="ECO:0007669"/>
    <property type="project" value="TreeGrafter"/>
</dbReference>
<dbReference type="Gene3D" id="3.40.50.300">
    <property type="entry name" value="P-loop containing nucleotide triphosphate hydrolases"/>
    <property type="match status" value="2"/>
</dbReference>
<dbReference type="GO" id="GO:0016020">
    <property type="term" value="C:membrane"/>
    <property type="evidence" value="ECO:0007669"/>
    <property type="project" value="UniProtKB-SubCell"/>
</dbReference>
<feature type="transmembrane region" description="Helical" evidence="10">
    <location>
        <begin position="261"/>
        <end position="283"/>
    </location>
</feature>
<dbReference type="CDD" id="cd03263">
    <property type="entry name" value="ABC_subfamily_A"/>
    <property type="match status" value="2"/>
</dbReference>
<evidence type="ECO:0000256" key="1">
    <source>
        <dbReference type="ARBA" id="ARBA00004141"/>
    </source>
</evidence>
<evidence type="ECO:0000256" key="2">
    <source>
        <dbReference type="ARBA" id="ARBA00008869"/>
    </source>
</evidence>
<proteinExistence type="inferred from homology"/>
<comment type="subcellular location">
    <subcellularLocation>
        <location evidence="1">Membrane</location>
        <topology evidence="1">Multi-pass membrane protein</topology>
    </subcellularLocation>
</comment>
<dbReference type="InterPro" id="IPR013525">
    <property type="entry name" value="ABC2_TM"/>
</dbReference>
<dbReference type="Pfam" id="PF00005">
    <property type="entry name" value="ABC_tran"/>
    <property type="match status" value="2"/>
</dbReference>
<comment type="similarity">
    <text evidence="2">Belongs to the ABC transporter superfamily. ABCA family.</text>
</comment>
<feature type="transmembrane region" description="Helical" evidence="10">
    <location>
        <begin position="999"/>
        <end position="1025"/>
    </location>
</feature>
<dbReference type="SMART" id="SM00382">
    <property type="entry name" value="AAA"/>
    <property type="match status" value="2"/>
</dbReference>
<feature type="domain" description="ABC transporter" evidence="11">
    <location>
        <begin position="436"/>
        <end position="666"/>
    </location>
</feature>
<dbReference type="EMBL" id="JASPKY010000075">
    <property type="protein sequence ID" value="KAK9739403.1"/>
    <property type="molecule type" value="Genomic_DNA"/>
</dbReference>
<reference evidence="12 13" key="2">
    <citation type="journal article" date="2024" name="BMC Genomics">
        <title>De novo assembly and annotation of Popillia japonica's genome with initial clues to its potential as an invasive pest.</title>
        <authorList>
            <person name="Cucini C."/>
            <person name="Boschi S."/>
            <person name="Funari R."/>
            <person name="Cardaioli E."/>
            <person name="Iannotti N."/>
            <person name="Marturano G."/>
            <person name="Paoli F."/>
            <person name="Bruttini M."/>
            <person name="Carapelli A."/>
            <person name="Frati F."/>
            <person name="Nardi F."/>
        </authorList>
    </citation>
    <scope>NUCLEOTIDE SEQUENCE [LARGE SCALE GENOMIC DNA]</scope>
    <source>
        <strain evidence="12">DMR45628</strain>
    </source>
</reference>
<dbReference type="FunFam" id="3.40.50.300:FF:000298">
    <property type="entry name" value="ATP-binding cassette sub-family A member 12"/>
    <property type="match status" value="1"/>
</dbReference>
<dbReference type="PANTHER" id="PTHR19229:SF250">
    <property type="entry name" value="ABC TRANSPORTER DOMAIN-CONTAINING PROTEIN-RELATED"/>
    <property type="match status" value="1"/>
</dbReference>
<evidence type="ECO:0000256" key="6">
    <source>
        <dbReference type="ARBA" id="ARBA00022741"/>
    </source>
</evidence>
<dbReference type="GO" id="GO:0005524">
    <property type="term" value="F:ATP binding"/>
    <property type="evidence" value="ECO:0007669"/>
    <property type="project" value="UniProtKB-KW"/>
</dbReference>
<keyword evidence="13" id="KW-1185">Reference proteome</keyword>
<dbReference type="PROSITE" id="PS50893">
    <property type="entry name" value="ABC_TRANSPORTER_2"/>
    <property type="match status" value="2"/>
</dbReference>
<keyword evidence="7" id="KW-0067">ATP-binding</keyword>
<keyword evidence="4 10" id="KW-0812">Transmembrane</keyword>
<keyword evidence="3" id="KW-0813">Transport</keyword>
<name>A0AAW1LZC5_POPJA</name>
<reference evidence="12" key="1">
    <citation type="submission" date="2023-05" db="EMBL/GenBank/DDBJ databases">
        <authorList>
            <person name="Nardi F."/>
            <person name="Carapelli A."/>
            <person name="Cucini C."/>
        </authorList>
    </citation>
    <scope>NUCLEOTIDE SEQUENCE</scope>
    <source>
        <strain evidence="12">DMR45628</strain>
        <tissue evidence="12">Testes</tissue>
    </source>
</reference>
<evidence type="ECO:0000256" key="5">
    <source>
        <dbReference type="ARBA" id="ARBA00022737"/>
    </source>
</evidence>
<feature type="transmembrane region" description="Helical" evidence="10">
    <location>
        <begin position="1062"/>
        <end position="1080"/>
    </location>
</feature>
<feature type="domain" description="ABC transporter" evidence="11">
    <location>
        <begin position="1185"/>
        <end position="1415"/>
    </location>
</feature>
<dbReference type="Pfam" id="PF12698">
    <property type="entry name" value="ABC2_membrane_3"/>
    <property type="match status" value="2"/>
</dbReference>
<dbReference type="PANTHER" id="PTHR19229">
    <property type="entry name" value="ATP-BINDING CASSETTE TRANSPORTER SUBFAMILY A ABCA"/>
    <property type="match status" value="1"/>
</dbReference>
<evidence type="ECO:0000259" key="11">
    <source>
        <dbReference type="PROSITE" id="PS50893"/>
    </source>
</evidence>
<protein>
    <submittedName>
        <fullName evidence="12">ABC transporter</fullName>
    </submittedName>
</protein>
<keyword evidence="5" id="KW-0677">Repeat</keyword>